<keyword evidence="2" id="KW-0808">Transferase</keyword>
<dbReference type="KEGG" id="vcn:VOLCADRAFT_99693"/>
<dbReference type="STRING" id="3068.D8UIE2"/>
<evidence type="ECO:0000256" key="1">
    <source>
        <dbReference type="ARBA" id="ARBA00022527"/>
    </source>
</evidence>
<evidence type="ECO:0000256" key="2">
    <source>
        <dbReference type="ARBA" id="ARBA00022679"/>
    </source>
</evidence>
<dbReference type="Gene3D" id="1.10.510.10">
    <property type="entry name" value="Transferase(Phosphotransferase) domain 1"/>
    <property type="match status" value="1"/>
</dbReference>
<feature type="region of interest" description="Disordered" evidence="6">
    <location>
        <begin position="318"/>
        <end position="357"/>
    </location>
</feature>
<evidence type="ECO:0000313" key="8">
    <source>
        <dbReference type="EMBL" id="EFJ40495.1"/>
    </source>
</evidence>
<dbReference type="InterPro" id="IPR000719">
    <property type="entry name" value="Prot_kinase_dom"/>
</dbReference>
<evidence type="ECO:0000256" key="6">
    <source>
        <dbReference type="SAM" id="MobiDB-lite"/>
    </source>
</evidence>
<dbReference type="SUPFAM" id="SSF56112">
    <property type="entry name" value="Protein kinase-like (PK-like)"/>
    <property type="match status" value="1"/>
</dbReference>
<evidence type="ECO:0000256" key="5">
    <source>
        <dbReference type="ARBA" id="ARBA00022840"/>
    </source>
</evidence>
<feature type="region of interest" description="Disordered" evidence="6">
    <location>
        <begin position="88"/>
        <end position="108"/>
    </location>
</feature>
<dbReference type="eggNOG" id="KOG0603">
    <property type="taxonomic scope" value="Eukaryota"/>
</dbReference>
<dbReference type="PANTHER" id="PTHR24351">
    <property type="entry name" value="RIBOSOMAL PROTEIN S6 KINASE"/>
    <property type="match status" value="1"/>
</dbReference>
<accession>D8UIE2</accession>
<feature type="compositionally biased region" description="Gly residues" evidence="6">
    <location>
        <begin position="772"/>
        <end position="781"/>
    </location>
</feature>
<dbReference type="InterPro" id="IPR011009">
    <property type="entry name" value="Kinase-like_dom_sf"/>
</dbReference>
<dbReference type="Proteomes" id="UP000001058">
    <property type="component" value="Unassembled WGS sequence"/>
</dbReference>
<feature type="compositionally biased region" description="Low complexity" evidence="6">
    <location>
        <begin position="327"/>
        <end position="336"/>
    </location>
</feature>
<feature type="compositionally biased region" description="Polar residues" evidence="6">
    <location>
        <begin position="152"/>
        <end position="161"/>
    </location>
</feature>
<sequence>MARNKRKDIEAMPGQRTLFDNQLFAQEPTMALRGNGGLTTRILKTCCMGAAASSTKSPMGSKPRVQGGWEDCPAFDLEPLDSRQASAIGSVTTQQPRQALKNNSSDNRSTYYLQLKQVPVGEAEQIQPGSLPDSPLRTPAVKALSGPEPSVAASTIHTANYTTTTPPPPPGEGDAPPSTVLTPVVSIQEHPQAAAATAAKVQGGSGGHSRPPPLSLLPPSSPRDSAADMMYGTAATTTSTGEYETFLPTGDSPRSQSPVPPAQRPSTAMQHRVALRLLERRGVLPDGGRSTCSPGSGSGSGSGSGFCGSSLAADGGLPTASSQRLYSPTSPQLSLLSPPPAPPLSPGLGSSAVGSPITPALGSPTMCMSPGPVARTSNGTEYYSALGSPAPSGVAGLESPARAAGGGAAGDVETVVEVDERLCLQEEEYDPLDVRGEAYRMSAPGLGLRSAAWGGPEGMGIGGGGAAAAARNAGGAAAANGRFPAIDSVADDLVMRMRGSDFGIAGGTVPEAVYVRARGLRAAAATANGELQHPHSPLAAAAAGDGTPRSAVILVSPDGADDPGSHALAAGGGGGTLRRGTPPPAWSAAGGRDELSQEEKEWLFGQPGGIGGLAPVVALGEGGEGLVDLVRLTLPGRTVHLARKATRTCLPVFALSTTTGAAAAVLAGVRSQQKVSYRFPFEFFDREVKAMKAVKDSGFVIRFQAASYDHEAGQGFILMEAAPYGTLEDLHAALCRSQLQPRVQRQRPALLQRAFAKFNFTHAKSSAPPSLLGGGGGGGTPNGSVRGGKTAAQGSLSSPHSPRSGGGGGGFGSGGGAAALEGSVADPDGGGGGVCCPALSAAAPSGDGGGGPMAAGVGGGGVGTMHIAALGSSLMSTRALRYYGACMLQALVALHEAGYVYRDLKLSNVLVCEGGRVRLTDFGAATPCLPDRPGLFGGAAGTRAYLAPEVLPWLERSTAKGGKHSSGGGSGGPEPYTITVDSWTWGLMMVELATGWSLKELTQRVIRRVYGARGSETPDLPPDCGLPPALRQLLLDHVLVRDPRERWPAARIRSHPFFQDLDWTSLAEAEGPHAHLFGRGRLVNAPAAPVQDSPDAVAAAMLEGEMMATAARRGSRPTGLASPVAVLTAAAAAGNLPTAAGLPMGCAAEAAICESVDGMNTVVPFGNQRSSRPSSRQPSYTGNGGGFGAPSSPKGLISATGMFISPTGGGVAGGFQSPAGGVRQFSSPGNGPLIGPVVLAGSSAMSPSQSSYMAPELSSGLAAAAGIAVGARRHTLQGAVGSSRLSSGSHLRHSPAPPPPPTPPPAALPTVRQQQLVAVATAD</sequence>
<dbReference type="EMBL" id="GL378414">
    <property type="protein sequence ID" value="EFJ40495.1"/>
    <property type="molecule type" value="Genomic_DNA"/>
</dbReference>
<feature type="compositionally biased region" description="Low complexity" evidence="6">
    <location>
        <begin position="1168"/>
        <end position="1179"/>
    </location>
</feature>
<evidence type="ECO:0000313" key="9">
    <source>
        <dbReference type="Proteomes" id="UP000001058"/>
    </source>
</evidence>
<keyword evidence="1" id="KW-0723">Serine/threonine-protein kinase</keyword>
<dbReference type="PROSITE" id="PS00108">
    <property type="entry name" value="PROTEIN_KINASE_ST"/>
    <property type="match status" value="1"/>
</dbReference>
<evidence type="ECO:0000259" key="7">
    <source>
        <dbReference type="PROSITE" id="PS50011"/>
    </source>
</evidence>
<dbReference type="OrthoDB" id="539341at2759"/>
<keyword evidence="9" id="KW-1185">Reference proteome</keyword>
<dbReference type="Pfam" id="PF00069">
    <property type="entry name" value="Pkinase"/>
    <property type="match status" value="1"/>
</dbReference>
<feature type="compositionally biased region" description="Pro residues" evidence="6">
    <location>
        <begin position="1295"/>
        <end position="1307"/>
    </location>
</feature>
<dbReference type="SMART" id="SM00220">
    <property type="entry name" value="S_TKc"/>
    <property type="match status" value="1"/>
</dbReference>
<keyword evidence="3" id="KW-0547">Nucleotide-binding</keyword>
<dbReference type="GO" id="GO:0005524">
    <property type="term" value="F:ATP binding"/>
    <property type="evidence" value="ECO:0007669"/>
    <property type="project" value="UniProtKB-KW"/>
</dbReference>
<feature type="region of interest" description="Disordered" evidence="6">
    <location>
        <begin position="1279"/>
        <end position="1308"/>
    </location>
</feature>
<dbReference type="InParanoid" id="D8UIE2"/>
<feature type="region of interest" description="Disordered" evidence="6">
    <location>
        <begin position="1165"/>
        <end position="1191"/>
    </location>
</feature>
<feature type="compositionally biased region" description="Low complexity" evidence="6">
    <location>
        <begin position="782"/>
        <end position="803"/>
    </location>
</feature>
<organism evidence="9">
    <name type="scientific">Volvox carteri f. nagariensis</name>
    <dbReference type="NCBI Taxonomy" id="3068"/>
    <lineage>
        <taxon>Eukaryota</taxon>
        <taxon>Viridiplantae</taxon>
        <taxon>Chlorophyta</taxon>
        <taxon>core chlorophytes</taxon>
        <taxon>Chlorophyceae</taxon>
        <taxon>CS clade</taxon>
        <taxon>Chlamydomonadales</taxon>
        <taxon>Volvocaceae</taxon>
        <taxon>Volvox</taxon>
    </lineage>
</organism>
<name>D8UIE2_VOLCA</name>
<evidence type="ECO:0000256" key="4">
    <source>
        <dbReference type="ARBA" id="ARBA00022777"/>
    </source>
</evidence>
<proteinExistence type="predicted"/>
<gene>
    <name evidence="8" type="ORF">VOLCADRAFT_99693</name>
</gene>
<dbReference type="RefSeq" id="XP_002958419.1">
    <property type="nucleotide sequence ID" value="XM_002958373.1"/>
</dbReference>
<feature type="compositionally biased region" description="Pro residues" evidence="6">
    <location>
        <begin position="210"/>
        <end position="221"/>
    </location>
</feature>
<dbReference type="GO" id="GO:0004674">
    <property type="term" value="F:protein serine/threonine kinase activity"/>
    <property type="evidence" value="ECO:0007669"/>
    <property type="project" value="UniProtKB-KW"/>
</dbReference>
<dbReference type="PROSITE" id="PS50011">
    <property type="entry name" value="PROTEIN_KINASE_DOM"/>
    <property type="match status" value="1"/>
</dbReference>
<feature type="domain" description="Protein kinase" evidence="7">
    <location>
        <begin position="613"/>
        <end position="1058"/>
    </location>
</feature>
<dbReference type="GeneID" id="9627878"/>
<keyword evidence="4" id="KW-0418">Kinase</keyword>
<feature type="region of interest" description="Disordered" evidence="6">
    <location>
        <begin position="558"/>
        <end position="592"/>
    </location>
</feature>
<dbReference type="InterPro" id="IPR008271">
    <property type="entry name" value="Ser/Thr_kinase_AS"/>
</dbReference>
<feature type="region of interest" description="Disordered" evidence="6">
    <location>
        <begin position="123"/>
        <end position="304"/>
    </location>
</feature>
<feature type="region of interest" description="Disordered" evidence="6">
    <location>
        <begin position="766"/>
        <end position="812"/>
    </location>
</feature>
<protein>
    <recommendedName>
        <fullName evidence="7">Protein kinase domain-containing protein</fullName>
    </recommendedName>
</protein>
<reference evidence="8 9" key="1">
    <citation type="journal article" date="2010" name="Science">
        <title>Genomic analysis of organismal complexity in the multicellular green alga Volvox carteri.</title>
        <authorList>
            <person name="Prochnik S.E."/>
            <person name="Umen J."/>
            <person name="Nedelcu A.M."/>
            <person name="Hallmann A."/>
            <person name="Miller S.M."/>
            <person name="Nishii I."/>
            <person name="Ferris P."/>
            <person name="Kuo A."/>
            <person name="Mitros T."/>
            <person name="Fritz-Laylin L.K."/>
            <person name="Hellsten U."/>
            <person name="Chapman J."/>
            <person name="Simakov O."/>
            <person name="Rensing S.A."/>
            <person name="Terry A."/>
            <person name="Pangilinan J."/>
            <person name="Kapitonov V."/>
            <person name="Jurka J."/>
            <person name="Salamov A."/>
            <person name="Shapiro H."/>
            <person name="Schmutz J."/>
            <person name="Grimwood J."/>
            <person name="Lindquist E."/>
            <person name="Lucas S."/>
            <person name="Grigoriev I.V."/>
            <person name="Schmitt R."/>
            <person name="Kirk D."/>
            <person name="Rokhsar D.S."/>
        </authorList>
    </citation>
    <scope>NUCLEOTIDE SEQUENCE [LARGE SCALE GENOMIC DNA]</scope>
    <source>
        <strain evidence="9">f. Nagariensis / Eve</strain>
    </source>
</reference>
<evidence type="ECO:0000256" key="3">
    <source>
        <dbReference type="ARBA" id="ARBA00022741"/>
    </source>
</evidence>
<keyword evidence="5" id="KW-0067">ATP-binding</keyword>
<feature type="compositionally biased region" description="Low complexity" evidence="6">
    <location>
        <begin position="346"/>
        <end position="356"/>
    </location>
</feature>